<feature type="compositionally biased region" description="Polar residues" evidence="1">
    <location>
        <begin position="7"/>
        <end position="18"/>
    </location>
</feature>
<feature type="transmembrane region" description="Helical" evidence="2">
    <location>
        <begin position="50"/>
        <end position="76"/>
    </location>
</feature>
<proteinExistence type="predicted"/>
<keyword evidence="4" id="KW-1185">Reference proteome</keyword>
<evidence type="ECO:0000313" key="3">
    <source>
        <dbReference type="EMBL" id="MVP01705.1"/>
    </source>
</evidence>
<keyword evidence="2" id="KW-1133">Transmembrane helix</keyword>
<organism evidence="3 4">
    <name type="scientific">Paenibacillus lutrae</name>
    <dbReference type="NCBI Taxonomy" id="2078573"/>
    <lineage>
        <taxon>Bacteria</taxon>
        <taxon>Bacillati</taxon>
        <taxon>Bacillota</taxon>
        <taxon>Bacilli</taxon>
        <taxon>Bacillales</taxon>
        <taxon>Paenibacillaceae</taxon>
        <taxon>Paenibacillus</taxon>
    </lineage>
</organism>
<sequence length="115" mass="12221">MTENKNESSVPGESSSALPDSGEAQPPHPHQPWKGSQVAVGIGWVAACHLIWLIAAPLYLGIGIVQLVYVIPLLIISHVKGKTGVFQGILIAAGITFLINAACFGYVYINFSTLH</sequence>
<feature type="transmembrane region" description="Helical" evidence="2">
    <location>
        <begin position="88"/>
        <end position="109"/>
    </location>
</feature>
<reference evidence="3 4" key="1">
    <citation type="journal article" date="2019" name="Microorganisms">
        <title>Paenibacillus lutrae sp. nov., A Chitinolytic Species Isolated from A River Otter in Castril Natural Park, Granada, Spain.</title>
        <authorList>
            <person name="Rodriguez M."/>
            <person name="Reina J.C."/>
            <person name="Bejar V."/>
            <person name="Llamas I."/>
        </authorList>
    </citation>
    <scope>NUCLEOTIDE SEQUENCE [LARGE SCALE GENOMIC DNA]</scope>
    <source>
        <strain evidence="3 4">N10</strain>
    </source>
</reference>
<dbReference type="AlphaFoldDB" id="A0A7X3K137"/>
<keyword evidence="2" id="KW-0472">Membrane</keyword>
<comment type="caution">
    <text evidence="3">The sequence shown here is derived from an EMBL/GenBank/DDBJ whole genome shotgun (WGS) entry which is preliminary data.</text>
</comment>
<feature type="region of interest" description="Disordered" evidence="1">
    <location>
        <begin position="1"/>
        <end position="35"/>
    </location>
</feature>
<dbReference type="RefSeq" id="WP_157338133.1">
    <property type="nucleotide sequence ID" value="NZ_RHLK01000014.1"/>
</dbReference>
<gene>
    <name evidence="3" type="ORF">EDM21_19610</name>
</gene>
<name>A0A7X3K137_9BACL</name>
<dbReference type="EMBL" id="RHLK01000014">
    <property type="protein sequence ID" value="MVP01705.1"/>
    <property type="molecule type" value="Genomic_DNA"/>
</dbReference>
<evidence type="ECO:0000313" key="4">
    <source>
        <dbReference type="Proteomes" id="UP000490800"/>
    </source>
</evidence>
<evidence type="ECO:0000256" key="2">
    <source>
        <dbReference type="SAM" id="Phobius"/>
    </source>
</evidence>
<dbReference type="OrthoDB" id="2382033at2"/>
<dbReference type="Proteomes" id="UP000490800">
    <property type="component" value="Unassembled WGS sequence"/>
</dbReference>
<evidence type="ECO:0000256" key="1">
    <source>
        <dbReference type="SAM" id="MobiDB-lite"/>
    </source>
</evidence>
<protein>
    <submittedName>
        <fullName evidence="3">Uncharacterized protein</fullName>
    </submittedName>
</protein>
<accession>A0A7X3K137</accession>
<keyword evidence="2" id="KW-0812">Transmembrane</keyword>